<keyword evidence="4" id="KW-1185">Reference proteome</keyword>
<feature type="compositionally biased region" description="Basic and acidic residues" evidence="1">
    <location>
        <begin position="619"/>
        <end position="630"/>
    </location>
</feature>
<accession>A0ABQ0GR85</accession>
<dbReference type="InterPro" id="IPR047092">
    <property type="entry name" value="AFUB_07903/YDR124W-like_hel"/>
</dbReference>
<dbReference type="GeneID" id="98181201"/>
<dbReference type="EMBL" id="BAAFSV010000006">
    <property type="protein sequence ID" value="GAB1320249.1"/>
    <property type="molecule type" value="Genomic_DNA"/>
</dbReference>
<feature type="region of interest" description="Disordered" evidence="1">
    <location>
        <begin position="1"/>
        <end position="30"/>
    </location>
</feature>
<feature type="compositionally biased region" description="Basic and acidic residues" evidence="1">
    <location>
        <begin position="124"/>
        <end position="137"/>
    </location>
</feature>
<reference evidence="3 4" key="1">
    <citation type="submission" date="2024-09" db="EMBL/GenBank/DDBJ databases">
        <title>Itraconazole resistance in Madurella fahalii resulting from another homologue of gene encoding cytochrome P450 14-alpha sterol demethylase (CYP51).</title>
        <authorList>
            <person name="Yoshioka I."/>
            <person name="Fahal A.H."/>
            <person name="Kaneko S."/>
            <person name="Yaguchi T."/>
        </authorList>
    </citation>
    <scope>NUCLEOTIDE SEQUENCE [LARGE SCALE GENOMIC DNA]</scope>
    <source>
        <strain evidence="3 4">IFM 68171</strain>
    </source>
</reference>
<organism evidence="3 4">
    <name type="scientific">Madurella fahalii</name>
    <dbReference type="NCBI Taxonomy" id="1157608"/>
    <lineage>
        <taxon>Eukaryota</taxon>
        <taxon>Fungi</taxon>
        <taxon>Dikarya</taxon>
        <taxon>Ascomycota</taxon>
        <taxon>Pezizomycotina</taxon>
        <taxon>Sordariomycetes</taxon>
        <taxon>Sordariomycetidae</taxon>
        <taxon>Sordariales</taxon>
        <taxon>Sordariales incertae sedis</taxon>
        <taxon>Madurella</taxon>
    </lineage>
</organism>
<feature type="region of interest" description="Disordered" evidence="1">
    <location>
        <begin position="609"/>
        <end position="630"/>
    </location>
</feature>
<feature type="region of interest" description="Disordered" evidence="1">
    <location>
        <begin position="347"/>
        <end position="409"/>
    </location>
</feature>
<evidence type="ECO:0000313" key="4">
    <source>
        <dbReference type="Proteomes" id="UP001628179"/>
    </source>
</evidence>
<proteinExistence type="predicted"/>
<dbReference type="RefSeq" id="XP_070921979.1">
    <property type="nucleotide sequence ID" value="XM_071065878.1"/>
</dbReference>
<feature type="compositionally biased region" description="Low complexity" evidence="1">
    <location>
        <begin position="479"/>
        <end position="493"/>
    </location>
</feature>
<gene>
    <name evidence="3" type="ORF">MFIFM68171_10459</name>
</gene>
<evidence type="ECO:0000259" key="2">
    <source>
        <dbReference type="Pfam" id="PF11001"/>
    </source>
</evidence>
<dbReference type="Proteomes" id="UP001628179">
    <property type="component" value="Unassembled WGS sequence"/>
</dbReference>
<dbReference type="PANTHER" id="PTHR36102:SF1">
    <property type="entry name" value="YDR124W-LIKE HELICAL BUNDLE DOMAIN-CONTAINING PROTEIN"/>
    <property type="match status" value="1"/>
</dbReference>
<dbReference type="PANTHER" id="PTHR36102">
    <property type="entry name" value="CHROMOSOME 10, WHOLE GENOME SHOTGUN SEQUENCE"/>
    <property type="match status" value="1"/>
</dbReference>
<feature type="region of interest" description="Disordered" evidence="1">
    <location>
        <begin position="472"/>
        <end position="493"/>
    </location>
</feature>
<dbReference type="InterPro" id="IPR021264">
    <property type="entry name" value="AFUB_079030/YDR124W-like"/>
</dbReference>
<evidence type="ECO:0000256" key="1">
    <source>
        <dbReference type="SAM" id="MobiDB-lite"/>
    </source>
</evidence>
<comment type="caution">
    <text evidence="3">The sequence shown here is derived from an EMBL/GenBank/DDBJ whole genome shotgun (WGS) entry which is preliminary data.</text>
</comment>
<feature type="region of interest" description="Disordered" evidence="1">
    <location>
        <begin position="102"/>
        <end position="172"/>
    </location>
</feature>
<feature type="compositionally biased region" description="Polar residues" evidence="1">
    <location>
        <begin position="382"/>
        <end position="395"/>
    </location>
</feature>
<evidence type="ECO:0000313" key="3">
    <source>
        <dbReference type="EMBL" id="GAB1320249.1"/>
    </source>
</evidence>
<sequence>MVNILGATGHRSSYSGQQWDGYRPATEQVPDDGSLLVAEPARDSPPSTVARALREQCHIDYENFFLAVSLKNGQVVYFSGPQPLAEDEIRSMFRRDKFLQYQPTDSNLGDNSYHMETPQSGHYADNRSNRGTAHFENRSSATSRRRRRQGGSALRRELDDDVPPVVTPPKRPLRIGDSKAVWDFYDHRFRCIQQTTCKHIGKAFVKAIAPRKQATHPYTKGDATAPGWWPKPWGPGEKDKVRHVEPDHQLKPERVHLLVHILKLVVEPHEKQHPDIQKVDVNVAKLECITMEQLSTWFADRNTNNARKKPILQEIFKVAKMEEKYKRNEIDANTQVYVMADDMVQDYSPSDVEDDDCGAGAGAGDGFTSRLKDERERPGSASDASSRVSPVNSTIPHPMLPSPSNGHGLNPNVHTASFISPLSIRDNQYSPAAIMSAEQYTYAEGGNMTAGGQAPLQAHTAALQMQDILSSPHENGRRSSLLSTPLSTPSEFTSLSPPAMYPTNIGWQSQQHQSSSTASGTSPLYAVGTQAAHHHQVSLPLPPLQQQEQQYGSSGFDGLSHHHHDLFRSSGVPQNPAVVQGGGHQGYGGYYSQHQQHGGQLLPSVNGGIKAEPALGSTRTDDSRDVDMAY</sequence>
<dbReference type="Pfam" id="PF11001">
    <property type="entry name" value="AFUB_07903_YDR124W_hel"/>
    <property type="match status" value="1"/>
</dbReference>
<protein>
    <recommendedName>
        <fullName evidence="2">Subtelomeric hrmA-associated cluster protein AFUB-079030/YDR124W-like helical bundle domain-containing protein</fullName>
    </recommendedName>
</protein>
<feature type="domain" description="Subtelomeric hrmA-associated cluster protein AFUB-079030/YDR124W-like helical bundle" evidence="2">
    <location>
        <begin position="174"/>
        <end position="321"/>
    </location>
</feature>
<name>A0ABQ0GR85_9PEZI</name>